<name>A0A9J6F4F7_RHIMP</name>
<reference evidence="1" key="2">
    <citation type="submission" date="2021-09" db="EMBL/GenBank/DDBJ databases">
        <authorList>
            <person name="Jia N."/>
            <person name="Wang J."/>
            <person name="Shi W."/>
            <person name="Du L."/>
            <person name="Sun Y."/>
            <person name="Zhan W."/>
            <person name="Jiang J."/>
            <person name="Wang Q."/>
            <person name="Zhang B."/>
            <person name="Ji P."/>
            <person name="Sakyi L.B."/>
            <person name="Cui X."/>
            <person name="Yuan T."/>
            <person name="Jiang B."/>
            <person name="Yang W."/>
            <person name="Lam T.T.-Y."/>
            <person name="Chang Q."/>
            <person name="Ding S."/>
            <person name="Wang X."/>
            <person name="Zhu J."/>
            <person name="Ruan X."/>
            <person name="Zhao L."/>
            <person name="Wei J."/>
            <person name="Que T."/>
            <person name="Du C."/>
            <person name="Cheng J."/>
            <person name="Dai P."/>
            <person name="Han X."/>
            <person name="Huang E."/>
            <person name="Gao Y."/>
            <person name="Liu J."/>
            <person name="Shao H."/>
            <person name="Ye R."/>
            <person name="Li L."/>
            <person name="Wei W."/>
            <person name="Wang X."/>
            <person name="Wang C."/>
            <person name="Huo Q."/>
            <person name="Li W."/>
            <person name="Guo W."/>
            <person name="Chen H."/>
            <person name="Chen S."/>
            <person name="Zhou L."/>
            <person name="Zhou L."/>
            <person name="Ni X."/>
            <person name="Tian J."/>
            <person name="Zhou Y."/>
            <person name="Sheng Y."/>
            <person name="Liu T."/>
            <person name="Pan Y."/>
            <person name="Xia L."/>
            <person name="Li J."/>
            <person name="Zhao F."/>
            <person name="Cao W."/>
        </authorList>
    </citation>
    <scope>NUCLEOTIDE SEQUENCE</scope>
    <source>
        <strain evidence="1">Rmic-2018</strain>
        <tissue evidence="1">Larvae</tissue>
    </source>
</reference>
<dbReference type="EMBL" id="JABSTU010000001">
    <property type="protein sequence ID" value="KAH8041465.1"/>
    <property type="molecule type" value="Genomic_DNA"/>
</dbReference>
<evidence type="ECO:0000313" key="2">
    <source>
        <dbReference type="Proteomes" id="UP000821866"/>
    </source>
</evidence>
<evidence type="ECO:0000313" key="1">
    <source>
        <dbReference type="EMBL" id="KAH8041465.1"/>
    </source>
</evidence>
<reference evidence="1" key="1">
    <citation type="journal article" date="2020" name="Cell">
        <title>Large-Scale Comparative Analyses of Tick Genomes Elucidate Their Genetic Diversity and Vector Capacities.</title>
        <authorList>
            <consortium name="Tick Genome and Microbiome Consortium (TIGMIC)"/>
            <person name="Jia N."/>
            <person name="Wang J."/>
            <person name="Shi W."/>
            <person name="Du L."/>
            <person name="Sun Y."/>
            <person name="Zhan W."/>
            <person name="Jiang J.F."/>
            <person name="Wang Q."/>
            <person name="Zhang B."/>
            <person name="Ji P."/>
            <person name="Bell-Sakyi L."/>
            <person name="Cui X.M."/>
            <person name="Yuan T.T."/>
            <person name="Jiang B.G."/>
            <person name="Yang W.F."/>
            <person name="Lam T.T."/>
            <person name="Chang Q.C."/>
            <person name="Ding S.J."/>
            <person name="Wang X.J."/>
            <person name="Zhu J.G."/>
            <person name="Ruan X.D."/>
            <person name="Zhao L."/>
            <person name="Wei J.T."/>
            <person name="Ye R.Z."/>
            <person name="Que T.C."/>
            <person name="Du C.H."/>
            <person name="Zhou Y.H."/>
            <person name="Cheng J.X."/>
            <person name="Dai P.F."/>
            <person name="Guo W.B."/>
            <person name="Han X.H."/>
            <person name="Huang E.J."/>
            <person name="Li L.F."/>
            <person name="Wei W."/>
            <person name="Gao Y.C."/>
            <person name="Liu J.Z."/>
            <person name="Shao H.Z."/>
            <person name="Wang X."/>
            <person name="Wang C.C."/>
            <person name="Yang T.C."/>
            <person name="Huo Q.B."/>
            <person name="Li W."/>
            <person name="Chen H.Y."/>
            <person name="Chen S.E."/>
            <person name="Zhou L.G."/>
            <person name="Ni X.B."/>
            <person name="Tian J.H."/>
            <person name="Sheng Y."/>
            <person name="Liu T."/>
            <person name="Pan Y.S."/>
            <person name="Xia L.Y."/>
            <person name="Li J."/>
            <person name="Zhao F."/>
            <person name="Cao W.C."/>
        </authorList>
    </citation>
    <scope>NUCLEOTIDE SEQUENCE</scope>
    <source>
        <strain evidence="1">Rmic-2018</strain>
    </source>
</reference>
<dbReference type="AlphaFoldDB" id="A0A9J6F4F7"/>
<gene>
    <name evidence="1" type="ORF">HPB51_015827</name>
</gene>
<proteinExistence type="predicted"/>
<protein>
    <submittedName>
        <fullName evidence="1">Uncharacterized protein</fullName>
    </submittedName>
</protein>
<accession>A0A9J6F4F7</accession>
<keyword evidence="2" id="KW-1185">Reference proteome</keyword>
<organism evidence="1 2">
    <name type="scientific">Rhipicephalus microplus</name>
    <name type="common">Cattle tick</name>
    <name type="synonym">Boophilus microplus</name>
    <dbReference type="NCBI Taxonomy" id="6941"/>
    <lineage>
        <taxon>Eukaryota</taxon>
        <taxon>Metazoa</taxon>
        <taxon>Ecdysozoa</taxon>
        <taxon>Arthropoda</taxon>
        <taxon>Chelicerata</taxon>
        <taxon>Arachnida</taxon>
        <taxon>Acari</taxon>
        <taxon>Parasitiformes</taxon>
        <taxon>Ixodida</taxon>
        <taxon>Ixodoidea</taxon>
        <taxon>Ixodidae</taxon>
        <taxon>Rhipicephalinae</taxon>
        <taxon>Rhipicephalus</taxon>
        <taxon>Boophilus</taxon>
    </lineage>
</organism>
<comment type="caution">
    <text evidence="1">The sequence shown here is derived from an EMBL/GenBank/DDBJ whole genome shotgun (WGS) entry which is preliminary data.</text>
</comment>
<dbReference type="Proteomes" id="UP000821866">
    <property type="component" value="Chromosome 1"/>
</dbReference>
<sequence>MVFLLASLNGTFQPSANDCFKAISVTLRVEQCPSQVLPKPAISNPGPALGRAPHGPSPARAGQPPGFWAPLLFLPLKQSQPPDTALLRTLEREFMLALFNVRSLNAYAKNVEHDPVLIAADVVCFTET</sequence>